<evidence type="ECO:0000313" key="5">
    <source>
        <dbReference type="Proteomes" id="UP000544122"/>
    </source>
</evidence>
<dbReference type="Pfam" id="PF00211">
    <property type="entry name" value="Guanylate_cyc"/>
    <property type="match status" value="1"/>
</dbReference>
<gene>
    <name evidence="4" type="ORF">HCN58_26280</name>
</gene>
<dbReference type="Proteomes" id="UP000544122">
    <property type="component" value="Unassembled WGS sequence"/>
</dbReference>
<dbReference type="InterPro" id="IPR027417">
    <property type="entry name" value="P-loop_NTPase"/>
</dbReference>
<feature type="domain" description="Guanylate cyclase" evidence="3">
    <location>
        <begin position="75"/>
        <end position="206"/>
    </location>
</feature>
<dbReference type="PROSITE" id="PS50125">
    <property type="entry name" value="GUANYLATE_CYCLASE_2"/>
    <property type="match status" value="1"/>
</dbReference>
<dbReference type="GO" id="GO:0005524">
    <property type="term" value="F:ATP binding"/>
    <property type="evidence" value="ECO:0007669"/>
    <property type="project" value="UniProtKB-KW"/>
</dbReference>
<reference evidence="4 5" key="1">
    <citation type="submission" date="2020-03" db="EMBL/GenBank/DDBJ databases">
        <title>Bradyrhizobium diversity isolated from nodules of Indigofera sp.</title>
        <authorList>
            <person name="Klepa M."/>
            <person name="Helene L."/>
            <person name="Hungria M."/>
        </authorList>
    </citation>
    <scope>NUCLEOTIDE SEQUENCE [LARGE SCALE GENOMIC DNA]</scope>
    <source>
        <strain evidence="4 5">WSM 1791</strain>
    </source>
</reference>
<dbReference type="Gene3D" id="3.30.70.1230">
    <property type="entry name" value="Nucleotide cyclase"/>
    <property type="match status" value="1"/>
</dbReference>
<organism evidence="4 5">
    <name type="scientific">Bradyrhizobium australiense</name>
    <dbReference type="NCBI Taxonomy" id="2721161"/>
    <lineage>
        <taxon>Bacteria</taxon>
        <taxon>Pseudomonadati</taxon>
        <taxon>Pseudomonadota</taxon>
        <taxon>Alphaproteobacteria</taxon>
        <taxon>Hyphomicrobiales</taxon>
        <taxon>Nitrobacteraceae</taxon>
        <taxon>Bradyrhizobium</taxon>
    </lineage>
</organism>
<proteinExistence type="predicted"/>
<dbReference type="PANTHER" id="PTHR16305:SF28">
    <property type="entry name" value="GUANYLATE CYCLASE DOMAIN-CONTAINING PROTEIN"/>
    <property type="match status" value="1"/>
</dbReference>
<name>A0A7Y4GWP3_9BRAD</name>
<dbReference type="SMART" id="SM00044">
    <property type="entry name" value="CYCc"/>
    <property type="match status" value="1"/>
</dbReference>
<dbReference type="InterPro" id="IPR025874">
    <property type="entry name" value="DZR"/>
</dbReference>
<dbReference type="GO" id="GO:0005737">
    <property type="term" value="C:cytoplasm"/>
    <property type="evidence" value="ECO:0007669"/>
    <property type="project" value="TreeGrafter"/>
</dbReference>
<accession>A0A7Y4GWP3</accession>
<dbReference type="GO" id="GO:0009190">
    <property type="term" value="P:cyclic nucleotide biosynthetic process"/>
    <property type="evidence" value="ECO:0007669"/>
    <property type="project" value="InterPro"/>
</dbReference>
<keyword evidence="1" id="KW-0547">Nucleotide-binding</keyword>
<dbReference type="SUPFAM" id="SSF55073">
    <property type="entry name" value="Nucleotide cyclase"/>
    <property type="match status" value="1"/>
</dbReference>
<keyword evidence="2" id="KW-0067">ATP-binding</keyword>
<protein>
    <submittedName>
        <fullName evidence="4">AAA family ATPase</fullName>
    </submittedName>
</protein>
<evidence type="ECO:0000256" key="1">
    <source>
        <dbReference type="ARBA" id="ARBA00022741"/>
    </source>
</evidence>
<dbReference type="AlphaFoldDB" id="A0A7Y4GWP3"/>
<sequence>MECPSCRADIPEESKFCDACGAALPGRCPSCGAAIRSGAKFCPACGKRLTASDRNPTAATPMAPIPASAERRQLTVMFCDLVNSTVLSARLDPEDMRDVLRVYHDGCASIVKRFEGFVAKYMGDGVLVYFGYPHAHEDDAERAVRAGLALVETIGATALPLPGELKLQMRVGIATGLVVVGDLIGSGAAREEAVVGETPNLAARLQGLAAPNSVVIATDTRRLTGGLFEYCDLGPATLKGFADPVRAWQVVGPSAIESRFEALHAAGTTTPLIGRDEELELLMRRWQQAKGGDGRVVLLSGEPGIGKSRVTEAIEERLSGEAHIRMRFFCSPYHGEAALHPIVSQLEHAAGFERDDNAESRLGKLEAILAPSTKTMKQATALLADLLSIGGDRYPPPNLDPQRRKEGTLKALFAQLAGLAADRPVLMVFEDVHWIDPISLELLELTVERISSLRVLLVITFRPEFQSPWTGDAHVTTLALNRLGRQHGAELVKCLTGNKQLPSAILDQITAHADGVPLFVEELTKAVLESGLLGDAGDRYVLNGPVPPLAIPTTLHASLMARLDRLAPIREVAQIGAAIGREFSYELLAALVPLPESTLQEAVDRLVHSELVFCRGRPPGATYTFKHALIRDAAYTTLLRSRRQELHARIAQVLEDRFPETVELHPEILAHHWSQAGLVEKAAFYAGKTWLHADGYQRRKQRLGGWEIGVISYKLGNRYRCEVDNVSPGARLARGEGPTRAEAEAQALNEARKLLARTRVRS</sequence>
<evidence type="ECO:0000259" key="3">
    <source>
        <dbReference type="PROSITE" id="PS50125"/>
    </source>
</evidence>
<dbReference type="EMBL" id="JAAVLX010000009">
    <property type="protein sequence ID" value="NOJ43042.1"/>
    <property type="molecule type" value="Genomic_DNA"/>
</dbReference>
<dbReference type="CDD" id="cd07302">
    <property type="entry name" value="CHD"/>
    <property type="match status" value="1"/>
</dbReference>
<dbReference type="InterPro" id="IPR001054">
    <property type="entry name" value="A/G_cyclase"/>
</dbReference>
<keyword evidence="5" id="KW-1185">Reference proteome</keyword>
<dbReference type="Gene3D" id="3.40.50.300">
    <property type="entry name" value="P-loop containing nucleotide triphosphate hydrolases"/>
    <property type="match status" value="1"/>
</dbReference>
<dbReference type="InterPro" id="IPR029787">
    <property type="entry name" value="Nucleotide_cyclase"/>
</dbReference>
<comment type="caution">
    <text evidence="4">The sequence shown here is derived from an EMBL/GenBank/DDBJ whole genome shotgun (WGS) entry which is preliminary data.</text>
</comment>
<dbReference type="GO" id="GO:0004016">
    <property type="term" value="F:adenylate cyclase activity"/>
    <property type="evidence" value="ECO:0007669"/>
    <property type="project" value="UniProtKB-ARBA"/>
</dbReference>
<dbReference type="Pfam" id="PF12773">
    <property type="entry name" value="DZR"/>
    <property type="match status" value="1"/>
</dbReference>
<dbReference type="InterPro" id="IPR041664">
    <property type="entry name" value="AAA_16"/>
</dbReference>
<dbReference type="SUPFAM" id="SSF52540">
    <property type="entry name" value="P-loop containing nucleoside triphosphate hydrolases"/>
    <property type="match status" value="1"/>
</dbReference>
<dbReference type="GO" id="GO:0035556">
    <property type="term" value="P:intracellular signal transduction"/>
    <property type="evidence" value="ECO:0007669"/>
    <property type="project" value="InterPro"/>
</dbReference>
<dbReference type="Pfam" id="PF13191">
    <property type="entry name" value="AAA_16"/>
    <property type="match status" value="1"/>
</dbReference>
<evidence type="ECO:0000256" key="2">
    <source>
        <dbReference type="ARBA" id="ARBA00022840"/>
    </source>
</evidence>
<evidence type="ECO:0000313" key="4">
    <source>
        <dbReference type="EMBL" id="NOJ43042.1"/>
    </source>
</evidence>
<dbReference type="RefSeq" id="WP_171582260.1">
    <property type="nucleotide sequence ID" value="NZ_JAAVLX010000009.1"/>
</dbReference>
<dbReference type="PANTHER" id="PTHR16305">
    <property type="entry name" value="TESTICULAR SOLUBLE ADENYLYL CYCLASE"/>
    <property type="match status" value="1"/>
</dbReference>